<evidence type="ECO:0000313" key="1">
    <source>
        <dbReference type="EMBL" id="CAG8544210.1"/>
    </source>
</evidence>
<protein>
    <submittedName>
        <fullName evidence="1">9903_t:CDS:1</fullName>
    </submittedName>
</protein>
<sequence length="171" mass="19715">MQSVLSHGTKRTHEKAAGLIVISESRLNKICGNWITNKINLLRSPPSSGKTTLAKVLEGHFKSQRFIVKYITFAHWHRDEFPDLLHNNKTFDAFWRKEVQCTWSECANSNDPIFVLIDEAQILYDGDGTLAFWNDMKYYTDHPKDGLHVLLLCMYEDRNPGSAILKDNYTP</sequence>
<evidence type="ECO:0000313" key="2">
    <source>
        <dbReference type="Proteomes" id="UP000789508"/>
    </source>
</evidence>
<dbReference type="EMBL" id="CAJVPS010001594">
    <property type="protein sequence ID" value="CAG8544210.1"/>
    <property type="molecule type" value="Genomic_DNA"/>
</dbReference>
<dbReference type="SUPFAM" id="SSF52540">
    <property type="entry name" value="P-loop containing nucleoside triphosphate hydrolases"/>
    <property type="match status" value="1"/>
</dbReference>
<dbReference type="OrthoDB" id="2434252at2759"/>
<keyword evidence="2" id="KW-1185">Reference proteome</keyword>
<proteinExistence type="predicted"/>
<feature type="non-terminal residue" evidence="1">
    <location>
        <position position="171"/>
    </location>
</feature>
<organism evidence="1 2">
    <name type="scientific">Ambispora leptoticha</name>
    <dbReference type="NCBI Taxonomy" id="144679"/>
    <lineage>
        <taxon>Eukaryota</taxon>
        <taxon>Fungi</taxon>
        <taxon>Fungi incertae sedis</taxon>
        <taxon>Mucoromycota</taxon>
        <taxon>Glomeromycotina</taxon>
        <taxon>Glomeromycetes</taxon>
        <taxon>Archaeosporales</taxon>
        <taxon>Ambisporaceae</taxon>
        <taxon>Ambispora</taxon>
    </lineage>
</organism>
<comment type="caution">
    <text evidence="1">The sequence shown here is derived from an EMBL/GenBank/DDBJ whole genome shotgun (WGS) entry which is preliminary data.</text>
</comment>
<accession>A0A9N9ATC7</accession>
<reference evidence="1" key="1">
    <citation type="submission" date="2021-06" db="EMBL/GenBank/DDBJ databases">
        <authorList>
            <person name="Kallberg Y."/>
            <person name="Tangrot J."/>
            <person name="Rosling A."/>
        </authorList>
    </citation>
    <scope>NUCLEOTIDE SEQUENCE</scope>
    <source>
        <strain evidence="1">FL130A</strain>
    </source>
</reference>
<dbReference type="Proteomes" id="UP000789508">
    <property type="component" value="Unassembled WGS sequence"/>
</dbReference>
<gene>
    <name evidence="1" type="ORF">ALEPTO_LOCUS5560</name>
</gene>
<name>A0A9N9ATC7_9GLOM</name>
<dbReference type="InterPro" id="IPR027417">
    <property type="entry name" value="P-loop_NTPase"/>
</dbReference>
<dbReference type="AlphaFoldDB" id="A0A9N9ATC7"/>